<dbReference type="AlphaFoldDB" id="A0A1F6G9L3"/>
<gene>
    <name evidence="1" type="ORF">A2527_01025</name>
</gene>
<accession>A0A1F6G9L3</accession>
<protein>
    <submittedName>
        <fullName evidence="1">Uncharacterized protein</fullName>
    </submittedName>
</protein>
<dbReference type="EMBL" id="MFNE01000034">
    <property type="protein sequence ID" value="OGG94794.1"/>
    <property type="molecule type" value="Genomic_DNA"/>
</dbReference>
<evidence type="ECO:0000313" key="1">
    <source>
        <dbReference type="EMBL" id="OGG94794.1"/>
    </source>
</evidence>
<comment type="caution">
    <text evidence="1">The sequence shown here is derived from an EMBL/GenBank/DDBJ whole genome shotgun (WGS) entry which is preliminary data.</text>
</comment>
<evidence type="ECO:0000313" key="2">
    <source>
        <dbReference type="Proteomes" id="UP000178449"/>
    </source>
</evidence>
<dbReference type="Proteomes" id="UP000178449">
    <property type="component" value="Unassembled WGS sequence"/>
</dbReference>
<sequence>MKIIKAAVLVQTTISPAHPHTSKTVYSPAVELEDGSLIPYAEEGRVITSGFEEDAKSLADAYFKKLPKSVLM</sequence>
<organism evidence="1 2">
    <name type="scientific">Candidatus Lambdaproteobacteria bacterium RIFOXYD2_FULL_50_16</name>
    <dbReference type="NCBI Taxonomy" id="1817772"/>
    <lineage>
        <taxon>Bacteria</taxon>
        <taxon>Pseudomonadati</taxon>
        <taxon>Pseudomonadota</taxon>
        <taxon>Candidatus Lambdaproteobacteria</taxon>
    </lineage>
</organism>
<reference evidence="1 2" key="1">
    <citation type="journal article" date="2016" name="Nat. Commun.">
        <title>Thousands of microbial genomes shed light on interconnected biogeochemical processes in an aquifer system.</title>
        <authorList>
            <person name="Anantharaman K."/>
            <person name="Brown C.T."/>
            <person name="Hug L.A."/>
            <person name="Sharon I."/>
            <person name="Castelle C.J."/>
            <person name="Probst A.J."/>
            <person name="Thomas B.C."/>
            <person name="Singh A."/>
            <person name="Wilkins M.J."/>
            <person name="Karaoz U."/>
            <person name="Brodie E.L."/>
            <person name="Williams K.H."/>
            <person name="Hubbard S.S."/>
            <person name="Banfield J.F."/>
        </authorList>
    </citation>
    <scope>NUCLEOTIDE SEQUENCE [LARGE SCALE GENOMIC DNA]</scope>
</reference>
<proteinExistence type="predicted"/>
<name>A0A1F6G9L3_9PROT</name>